<evidence type="ECO:0000256" key="11">
    <source>
        <dbReference type="ARBA" id="ARBA00023229"/>
    </source>
</evidence>
<proteinExistence type="inferred from homology"/>
<protein>
    <recommendedName>
        <fullName evidence="14">Bifunctional enzyme IspD/IspF</fullName>
    </recommendedName>
    <domain>
        <recommendedName>
            <fullName evidence="14">2-C-methyl-D-erythritol 4-phosphate cytidylyltransferase</fullName>
            <ecNumber evidence="14">2.7.7.60</ecNumber>
        </recommendedName>
        <alternativeName>
            <fullName evidence="14">4-diphosphocytidyl-2C-methyl-D-erythritol synthase</fullName>
        </alternativeName>
        <alternativeName>
            <fullName evidence="14">MEP cytidylyltransferase</fullName>
            <shortName evidence="14">MCT</shortName>
        </alternativeName>
    </domain>
    <domain>
        <recommendedName>
            <fullName evidence="14">2-C-methyl-D-erythritol 2,4-cyclodiphosphate synthase</fullName>
            <shortName evidence="14">MECDP-synthase</shortName>
            <shortName evidence="14">MECPP-synthase</shortName>
            <shortName evidence="14">MECPS</shortName>
            <ecNumber evidence="14">4.6.1.12</ecNumber>
        </recommendedName>
    </domain>
</protein>
<feature type="binding site" evidence="14">
    <location>
        <begin position="264"/>
        <end position="265"/>
    </location>
    <ligand>
        <name>4-CDP-2-C-methyl-D-erythritol 2-phosphate</name>
        <dbReference type="ChEBI" id="CHEBI:57919"/>
    </ligand>
</feature>
<dbReference type="PROSITE" id="PS01350">
    <property type="entry name" value="ISPF"/>
    <property type="match status" value="1"/>
</dbReference>
<dbReference type="SUPFAM" id="SSF69765">
    <property type="entry name" value="IpsF-like"/>
    <property type="match status" value="1"/>
</dbReference>
<evidence type="ECO:0000256" key="12">
    <source>
        <dbReference type="ARBA" id="ARBA00023239"/>
    </source>
</evidence>
<evidence type="ECO:0000256" key="10">
    <source>
        <dbReference type="ARBA" id="ARBA00022723"/>
    </source>
</evidence>
<dbReference type="InterPro" id="IPR029044">
    <property type="entry name" value="Nucleotide-diphossugar_trans"/>
</dbReference>
<dbReference type="CDD" id="cd02516">
    <property type="entry name" value="CDP-ME_synthetase"/>
    <property type="match status" value="1"/>
</dbReference>
<comment type="similarity">
    <text evidence="14">In the C-terminal section; belongs to the IspF family.</text>
</comment>
<feature type="site" description="Transition state stabilizer" evidence="14">
    <location>
        <position position="22"/>
    </location>
</feature>
<feature type="site" description="Transition state stabilizer" evidence="14">
    <location>
        <position position="264"/>
    </location>
</feature>
<organism evidence="16 17">
    <name type="scientific">Paralimibaculum aggregatum</name>
    <dbReference type="NCBI Taxonomy" id="3036245"/>
    <lineage>
        <taxon>Bacteria</taxon>
        <taxon>Pseudomonadati</taxon>
        <taxon>Pseudomonadota</taxon>
        <taxon>Alphaproteobacteria</taxon>
        <taxon>Rhodobacterales</taxon>
        <taxon>Paracoccaceae</taxon>
        <taxon>Paralimibaculum</taxon>
    </lineage>
</organism>
<accession>A0ABQ6LQ30</accession>
<dbReference type="InterPro" id="IPR026596">
    <property type="entry name" value="IspD/F"/>
</dbReference>
<dbReference type="PANTHER" id="PTHR43181">
    <property type="entry name" value="2-C-METHYL-D-ERYTHRITOL 2,4-CYCLODIPHOSPHATE SYNTHASE, CHLOROPLASTIC"/>
    <property type="match status" value="1"/>
</dbReference>
<feature type="site" description="Transition state stabilizer" evidence="14">
    <location>
        <position position="363"/>
    </location>
</feature>
<feature type="binding site" evidence="14">
    <location>
        <position position="369"/>
    </location>
    <ligand>
        <name>4-CDP-2-C-methyl-D-erythritol 2-phosphate</name>
        <dbReference type="ChEBI" id="CHEBI:57919"/>
    </ligand>
</feature>
<evidence type="ECO:0000256" key="2">
    <source>
        <dbReference type="ARBA" id="ARBA00001282"/>
    </source>
</evidence>
<feature type="binding site" evidence="14">
    <location>
        <position position="240"/>
    </location>
    <ligand>
        <name>a divalent metal cation</name>
        <dbReference type="ChEBI" id="CHEBI:60240"/>
    </ligand>
</feature>
<dbReference type="Pfam" id="PF01128">
    <property type="entry name" value="IspD"/>
    <property type="match status" value="1"/>
</dbReference>
<feature type="binding site" evidence="14">
    <location>
        <position position="238"/>
    </location>
    <ligand>
        <name>a divalent metal cation</name>
        <dbReference type="ChEBI" id="CHEBI:60240"/>
    </ligand>
</feature>
<dbReference type="EC" id="2.7.7.60" evidence="14"/>
<feature type="binding site" evidence="14">
    <location>
        <position position="272"/>
    </location>
    <ligand>
        <name>a divalent metal cation</name>
        <dbReference type="ChEBI" id="CHEBI:60240"/>
    </ligand>
</feature>
<dbReference type="NCBIfam" id="TIGR00151">
    <property type="entry name" value="ispF"/>
    <property type="match status" value="1"/>
</dbReference>
<feature type="site" description="Positions MEP for the nucleophilic attack" evidence="14">
    <location>
        <position position="209"/>
    </location>
</feature>
<evidence type="ECO:0000256" key="7">
    <source>
        <dbReference type="ARBA" id="ARBA00009789"/>
    </source>
</evidence>
<name>A0ABQ6LQ30_9RHOB</name>
<dbReference type="InterPro" id="IPR036571">
    <property type="entry name" value="MECDP_synthase_sf"/>
</dbReference>
<dbReference type="PROSITE" id="PS01295">
    <property type="entry name" value="ISPD"/>
    <property type="match status" value="1"/>
</dbReference>
<dbReference type="GO" id="GO:0016779">
    <property type="term" value="F:nucleotidyltransferase activity"/>
    <property type="evidence" value="ECO:0007669"/>
    <property type="project" value="UniProtKB-KW"/>
</dbReference>
<feature type="binding site" evidence="14">
    <location>
        <begin position="238"/>
        <end position="240"/>
    </location>
    <ligand>
        <name>4-CDP-2-C-methyl-D-erythritol 2-phosphate</name>
        <dbReference type="ChEBI" id="CHEBI:57919"/>
    </ligand>
</feature>
<dbReference type="Gene3D" id="3.30.1330.50">
    <property type="entry name" value="2-C-methyl-D-erythritol 2,4-cyclodiphosphate synthase"/>
    <property type="match status" value="1"/>
</dbReference>
<feature type="region of interest" description="2-C-methyl-D-erythritol 4-phosphate cytidylyltransferase" evidence="14">
    <location>
        <begin position="1"/>
        <end position="231"/>
    </location>
</feature>
<comment type="pathway">
    <text evidence="4 14">Isoprenoid biosynthesis; isopentenyl diphosphate biosynthesis via DXP pathway; isopentenyl diphosphate from 1-deoxy-D-xylulose 5-phosphate: step 4/6.</text>
</comment>
<comment type="similarity">
    <text evidence="7">Belongs to the IspD/TarI cytidylyltransferase family. IspD subfamily.</text>
</comment>
<feature type="binding site" evidence="14">
    <location>
        <begin position="286"/>
        <end position="288"/>
    </location>
    <ligand>
        <name>4-CDP-2-C-methyl-D-erythritol 2-phosphate</name>
        <dbReference type="ChEBI" id="CHEBI:57919"/>
    </ligand>
</feature>
<keyword evidence="10 14" id="KW-0479">Metal-binding</keyword>
<keyword evidence="9 14" id="KW-0548">Nucleotidyltransferase</keyword>
<keyword evidence="12 14" id="KW-0456">Lyase</keyword>
<evidence type="ECO:0000256" key="13">
    <source>
        <dbReference type="ARBA" id="ARBA00023268"/>
    </source>
</evidence>
<comment type="catalytic activity">
    <reaction evidence="2 14">
        <text>2-C-methyl-D-erythritol 4-phosphate + CTP + H(+) = 4-CDP-2-C-methyl-D-erythritol + diphosphate</text>
        <dbReference type="Rhea" id="RHEA:13429"/>
        <dbReference type="ChEBI" id="CHEBI:15378"/>
        <dbReference type="ChEBI" id="CHEBI:33019"/>
        <dbReference type="ChEBI" id="CHEBI:37563"/>
        <dbReference type="ChEBI" id="CHEBI:57823"/>
        <dbReference type="ChEBI" id="CHEBI:58262"/>
        <dbReference type="EC" id="2.7.7.60"/>
    </reaction>
</comment>
<evidence type="ECO:0000256" key="1">
    <source>
        <dbReference type="ARBA" id="ARBA00000200"/>
    </source>
</evidence>
<dbReference type="Pfam" id="PF02542">
    <property type="entry name" value="YgbB"/>
    <property type="match status" value="1"/>
</dbReference>
<comment type="similarity">
    <text evidence="14">In the N-terminal section; belongs to the IspD/TarI cytidylyltransferase family. IspD subfamily.</text>
</comment>
<dbReference type="HAMAP" id="MF_01520">
    <property type="entry name" value="IspDF"/>
    <property type="match status" value="1"/>
</dbReference>
<comment type="cofactor">
    <cofactor evidence="3 14">
        <name>a divalent metal cation</name>
        <dbReference type="ChEBI" id="CHEBI:60240"/>
    </cofactor>
</comment>
<evidence type="ECO:0000256" key="4">
    <source>
        <dbReference type="ARBA" id="ARBA00004709"/>
    </source>
</evidence>
<evidence type="ECO:0000256" key="3">
    <source>
        <dbReference type="ARBA" id="ARBA00001968"/>
    </source>
</evidence>
<evidence type="ECO:0000256" key="9">
    <source>
        <dbReference type="ARBA" id="ARBA00022695"/>
    </source>
</evidence>
<evidence type="ECO:0000256" key="8">
    <source>
        <dbReference type="ARBA" id="ARBA00022679"/>
    </source>
</evidence>
<dbReference type="EMBL" id="BSYI01000021">
    <property type="protein sequence ID" value="GMG83548.1"/>
    <property type="molecule type" value="Genomic_DNA"/>
</dbReference>
<dbReference type="Gene3D" id="3.90.550.10">
    <property type="entry name" value="Spore Coat Polysaccharide Biosynthesis Protein SpsA, Chain A"/>
    <property type="match status" value="1"/>
</dbReference>
<feature type="binding site" evidence="14">
    <location>
        <position position="372"/>
    </location>
    <ligand>
        <name>4-CDP-2-C-methyl-D-erythritol 2-phosphate</name>
        <dbReference type="ChEBI" id="CHEBI:57919"/>
    </ligand>
</feature>
<comment type="catalytic activity">
    <reaction evidence="1 14">
        <text>4-CDP-2-C-methyl-D-erythritol 2-phosphate = 2-C-methyl-D-erythritol 2,4-cyclic diphosphate + CMP</text>
        <dbReference type="Rhea" id="RHEA:23864"/>
        <dbReference type="ChEBI" id="CHEBI:57919"/>
        <dbReference type="ChEBI" id="CHEBI:58483"/>
        <dbReference type="ChEBI" id="CHEBI:60377"/>
        <dbReference type="EC" id="4.6.1.12"/>
    </reaction>
</comment>
<comment type="function">
    <text evidence="14">Bifunctional enzyme that catalyzes the formation of 4-diphosphocytidyl-2-C-methyl-D-erythritol from CTP and 2-C-methyl-D-erythritol 4-phosphate (MEP) (IspD), and catalyzes the conversion of 4-diphosphocytidyl-2-C-methyl-D-erythritol 2-phosphate (CDP-ME2P) to 2-C-methyl-D-erythritol 2,4-cyclodiphosphate (ME-CPP) with a corresponding release of cytidine 5-monophosphate (CMP) (IspF).</text>
</comment>
<dbReference type="InterPro" id="IPR020555">
    <property type="entry name" value="MECDP_synthase_CS"/>
</dbReference>
<comment type="similarity">
    <text evidence="6">Belongs to the IspF family.</text>
</comment>
<gene>
    <name evidence="14" type="primary">ispDF</name>
    <name evidence="16" type="ORF">LNKW23_27610</name>
</gene>
<feature type="domain" description="2-C-methyl-D-erythritol 2,4-cyclodiphosphate synthase" evidence="15">
    <location>
        <begin position="231"/>
        <end position="384"/>
    </location>
</feature>
<evidence type="ECO:0000313" key="17">
    <source>
        <dbReference type="Proteomes" id="UP001239909"/>
    </source>
</evidence>
<dbReference type="HAMAP" id="MF_00107">
    <property type="entry name" value="IspF"/>
    <property type="match status" value="1"/>
</dbReference>
<evidence type="ECO:0000256" key="5">
    <source>
        <dbReference type="ARBA" id="ARBA00004787"/>
    </source>
</evidence>
<feature type="binding site" evidence="14">
    <location>
        <begin position="362"/>
        <end position="365"/>
    </location>
    <ligand>
        <name>4-CDP-2-C-methyl-D-erythritol 2-phosphate</name>
        <dbReference type="ChEBI" id="CHEBI:57919"/>
    </ligand>
</feature>
<dbReference type="RefSeq" id="WP_285672340.1">
    <property type="nucleotide sequence ID" value="NZ_BSYI01000021.1"/>
</dbReference>
<dbReference type="PANTHER" id="PTHR43181:SF1">
    <property type="entry name" value="2-C-METHYL-D-ERYTHRITOL 2,4-CYCLODIPHOSPHATE SYNTHASE, CHLOROPLASTIC"/>
    <property type="match status" value="1"/>
</dbReference>
<dbReference type="InterPro" id="IPR003526">
    <property type="entry name" value="MECDP_synthase"/>
</dbReference>
<evidence type="ECO:0000313" key="16">
    <source>
        <dbReference type="EMBL" id="GMG83548.1"/>
    </source>
</evidence>
<feature type="site" description="Transition state stabilizer" evidence="14">
    <location>
        <position position="15"/>
    </location>
</feature>
<keyword evidence="8 14" id="KW-0808">Transferase</keyword>
<comment type="caution">
    <text evidence="14">Lacks conserved residue(s) required for the propagation of feature annotation.</text>
</comment>
<feature type="site" description="Positions MEP for the nucleophilic attack" evidence="14">
    <location>
        <position position="153"/>
    </location>
</feature>
<comment type="caution">
    <text evidence="16">The sequence shown here is derived from an EMBL/GenBank/DDBJ whole genome shotgun (WGS) entry which is preliminary data.</text>
</comment>
<dbReference type="InterPro" id="IPR001228">
    <property type="entry name" value="IspD"/>
</dbReference>
<dbReference type="InterPro" id="IPR034683">
    <property type="entry name" value="IspD/TarI"/>
</dbReference>
<dbReference type="SUPFAM" id="SSF53448">
    <property type="entry name" value="Nucleotide-diphospho-sugar transferases"/>
    <property type="match status" value="1"/>
</dbReference>
<keyword evidence="13 14" id="KW-0511">Multifunctional enzyme</keyword>
<dbReference type="CDD" id="cd00554">
    <property type="entry name" value="MECDP_synthase"/>
    <property type="match status" value="1"/>
</dbReference>
<dbReference type="InterPro" id="IPR018294">
    <property type="entry name" value="ISPD_synthase_CS"/>
</dbReference>
<dbReference type="HAMAP" id="MF_00108">
    <property type="entry name" value="IspD"/>
    <property type="match status" value="1"/>
</dbReference>
<keyword evidence="11 14" id="KW-0414">Isoprene biosynthesis</keyword>
<dbReference type="EC" id="4.6.1.12" evidence="14"/>
<evidence type="ECO:0000259" key="15">
    <source>
        <dbReference type="Pfam" id="PF02542"/>
    </source>
</evidence>
<dbReference type="Proteomes" id="UP001239909">
    <property type="component" value="Unassembled WGS sequence"/>
</dbReference>
<sequence length="390" mass="40241">MTTAVVIVAAGQGLRLGGPVPKQYQTLGGRAILARSVSAALGARIDRVLVAIDGQARPLYDAAMAGIGDPRLAPPVTGGASRAETVCRALAALEPEAPDVVLVHDAARPFAPPALFEALAAECRPGQGAIAAEPVVDALWHGAGGLADSPRPRDGLWRAQTPQAFPFAELLAAHRAQAEADPPALDDAEVARRAGLAVRLVPGPAENFKITAPADMARAERMLAGETAMDIRMGHGFDVHVFCEGDHVTLCGVRLPHSHGLRGHSDADVGLHALADALYGALGEGDIGTHFPPSEPQWKGAESHIFLAHAGGRVAARGGRIANLDVTLLCERPKIGPHAAAMRARIGEILGLDAGRVSIKATTMERMGFVGREEGMGAIATATVILGGGA</sequence>
<evidence type="ECO:0000256" key="6">
    <source>
        <dbReference type="ARBA" id="ARBA00008480"/>
    </source>
</evidence>
<feature type="region of interest" description="2-C-methyl-D-erythritol 2,4-cyclodiphosphate synthase" evidence="14">
    <location>
        <begin position="232"/>
        <end position="390"/>
    </location>
</feature>
<evidence type="ECO:0000256" key="14">
    <source>
        <dbReference type="HAMAP-Rule" id="MF_01520"/>
    </source>
</evidence>
<reference evidence="16 17" key="1">
    <citation type="submission" date="2023-04" db="EMBL/GenBank/DDBJ databases">
        <title>Marinoamorphus aggregata gen. nov., sp. Nov., isolate from tissue of brittle star Ophioplocus japonicus.</title>
        <authorList>
            <person name="Kawano K."/>
            <person name="Sawayama S."/>
            <person name="Nakagawa S."/>
        </authorList>
    </citation>
    <scope>NUCLEOTIDE SEQUENCE [LARGE SCALE GENOMIC DNA]</scope>
    <source>
        <strain evidence="16 17">NKW23</strain>
    </source>
</reference>
<comment type="pathway">
    <text evidence="5 14">Isoprenoid biosynthesis; isopentenyl diphosphate biosynthesis via DXP pathway; isopentenyl diphosphate from 1-deoxy-D-xylulose 5-phosphate: step 2/6.</text>
</comment>
<keyword evidence="17" id="KW-1185">Reference proteome</keyword>